<evidence type="ECO:0000313" key="3">
    <source>
        <dbReference type="EMBL" id="KAG6404762.1"/>
    </source>
</evidence>
<sequence length="320" mass="35347">MAEATQSVDVKNIGRKRKSGKKKGIMAKKRQRMHQGGEKKVKINPKTRKLYQKRARDYNSDDTEEDEEPHQAPSAVAVDESKQIGDGFDDDGDEEDEGFEGEEEEVSEDESGKIQPGIVRFSEGIKAFKSAFKKIVKKSGGDEDVLGPVLSANKKLIAEKLAEEDLEKKVKGEAKKERHIISEKGHVKPADYLDPHEKLLLGVATKGVVKLFNAVNKAQNAQKGLNPLRTKDEKVIKQRRKEAFFTELGRTSTQAAATVIKVGSSSGPGAVEAPTWAPLRDNYMLTNPKLKDWDKMQDANAADYFSRTSDADSSSDDSDA</sequence>
<dbReference type="GO" id="GO:0000470">
    <property type="term" value="P:maturation of LSU-rRNA"/>
    <property type="evidence" value="ECO:0007669"/>
    <property type="project" value="TreeGrafter"/>
</dbReference>
<proteinExistence type="inferred from homology"/>
<reference evidence="3" key="2">
    <citation type="submission" date="2020-08" db="EMBL/GenBank/DDBJ databases">
        <title>Plant Genome Project.</title>
        <authorList>
            <person name="Zhang R.-G."/>
        </authorList>
    </citation>
    <scope>NUCLEOTIDE SEQUENCE</scope>
    <source>
        <strain evidence="3">Huo1</strain>
        <tissue evidence="3">Leaf</tissue>
    </source>
</reference>
<dbReference type="Pfam" id="PF07890">
    <property type="entry name" value="Rrp15p"/>
    <property type="match status" value="1"/>
</dbReference>
<comment type="caution">
    <text evidence="3">The sequence shown here is derived from an EMBL/GenBank/DDBJ whole genome shotgun (WGS) entry which is preliminary data.</text>
</comment>
<accession>A0A8X8ZH54</accession>
<feature type="compositionally biased region" description="Basic residues" evidence="2">
    <location>
        <begin position="13"/>
        <end position="33"/>
    </location>
</feature>
<dbReference type="InterPro" id="IPR012459">
    <property type="entry name" value="Rrp15"/>
</dbReference>
<feature type="region of interest" description="Disordered" evidence="2">
    <location>
        <begin position="1"/>
        <end position="115"/>
    </location>
</feature>
<protein>
    <recommendedName>
        <fullName evidence="5">RRP15-like protein</fullName>
    </recommendedName>
</protein>
<evidence type="ECO:0008006" key="5">
    <source>
        <dbReference type="Google" id="ProtNLM"/>
    </source>
</evidence>
<dbReference type="Proteomes" id="UP000298416">
    <property type="component" value="Unassembled WGS sequence"/>
</dbReference>
<evidence type="ECO:0000256" key="2">
    <source>
        <dbReference type="SAM" id="MobiDB-lite"/>
    </source>
</evidence>
<dbReference type="AlphaFoldDB" id="A0A8X8ZH54"/>
<dbReference type="PANTHER" id="PTHR13245">
    <property type="entry name" value="RRP15-LIKE PROTEIN"/>
    <property type="match status" value="1"/>
</dbReference>
<dbReference type="GO" id="GO:0030687">
    <property type="term" value="C:preribosome, large subunit precursor"/>
    <property type="evidence" value="ECO:0007669"/>
    <property type="project" value="TreeGrafter"/>
</dbReference>
<name>A0A8X8ZH54_SALSN</name>
<comment type="similarity">
    <text evidence="1">Belongs to the RRP15 family.</text>
</comment>
<dbReference type="EMBL" id="PNBA02000012">
    <property type="protein sequence ID" value="KAG6404762.1"/>
    <property type="molecule type" value="Genomic_DNA"/>
</dbReference>
<feature type="compositionally biased region" description="Basic residues" evidence="2">
    <location>
        <begin position="42"/>
        <end position="53"/>
    </location>
</feature>
<evidence type="ECO:0000256" key="1">
    <source>
        <dbReference type="ARBA" id="ARBA00007462"/>
    </source>
</evidence>
<dbReference type="PANTHER" id="PTHR13245:SF14">
    <property type="entry name" value="RRP15-LIKE PROTEIN"/>
    <property type="match status" value="1"/>
</dbReference>
<dbReference type="OrthoDB" id="20949at2759"/>
<dbReference type="GO" id="GO:0000460">
    <property type="term" value="P:maturation of 5.8S rRNA"/>
    <property type="evidence" value="ECO:0007669"/>
    <property type="project" value="TreeGrafter"/>
</dbReference>
<feature type="compositionally biased region" description="Acidic residues" evidence="2">
    <location>
        <begin position="87"/>
        <end position="109"/>
    </location>
</feature>
<gene>
    <name evidence="3" type="ORF">SASPL_132338</name>
</gene>
<reference evidence="3" key="1">
    <citation type="submission" date="2018-01" db="EMBL/GenBank/DDBJ databases">
        <authorList>
            <person name="Mao J.F."/>
        </authorList>
    </citation>
    <scope>NUCLEOTIDE SEQUENCE</scope>
    <source>
        <strain evidence="3">Huo1</strain>
        <tissue evidence="3">Leaf</tissue>
    </source>
</reference>
<keyword evidence="4" id="KW-1185">Reference proteome</keyword>
<organism evidence="3">
    <name type="scientific">Salvia splendens</name>
    <name type="common">Scarlet sage</name>
    <dbReference type="NCBI Taxonomy" id="180675"/>
    <lineage>
        <taxon>Eukaryota</taxon>
        <taxon>Viridiplantae</taxon>
        <taxon>Streptophyta</taxon>
        <taxon>Embryophyta</taxon>
        <taxon>Tracheophyta</taxon>
        <taxon>Spermatophyta</taxon>
        <taxon>Magnoliopsida</taxon>
        <taxon>eudicotyledons</taxon>
        <taxon>Gunneridae</taxon>
        <taxon>Pentapetalae</taxon>
        <taxon>asterids</taxon>
        <taxon>lamiids</taxon>
        <taxon>Lamiales</taxon>
        <taxon>Lamiaceae</taxon>
        <taxon>Nepetoideae</taxon>
        <taxon>Mentheae</taxon>
        <taxon>Salviinae</taxon>
        <taxon>Salvia</taxon>
        <taxon>Salvia subgen. Calosphace</taxon>
        <taxon>core Calosphace</taxon>
    </lineage>
</organism>
<evidence type="ECO:0000313" key="4">
    <source>
        <dbReference type="Proteomes" id="UP000298416"/>
    </source>
</evidence>